<dbReference type="AlphaFoldDB" id="A0AAD9PYU1"/>
<sequence length="94" mass="10709">MSLLDKLVRIAVSIIIIDLQYTRLTALEHSLAGWVMNTSHKTVVGQLQGKKASVRLMKKWLKETGSPKSRIDRCKFSNEKTISSLEFSTFTIRK</sequence>
<dbReference type="InterPro" id="IPR001792">
    <property type="entry name" value="Acylphosphatase-like_dom"/>
</dbReference>
<reference evidence="8" key="1">
    <citation type="journal article" date="2023" name="G3 (Bethesda)">
        <title>Whole genome assembly and annotation of the endangered Caribbean coral Acropora cervicornis.</title>
        <authorList>
            <person name="Selwyn J.D."/>
            <person name="Vollmer S.V."/>
        </authorList>
    </citation>
    <scope>NUCLEOTIDE SEQUENCE</scope>
    <source>
        <strain evidence="8">K2</strain>
    </source>
</reference>
<reference evidence="8" key="2">
    <citation type="journal article" date="2023" name="Science">
        <title>Genomic signatures of disease resistance in endangered staghorn corals.</title>
        <authorList>
            <person name="Vollmer S.V."/>
            <person name="Selwyn J.D."/>
            <person name="Despard B.A."/>
            <person name="Roesel C.L."/>
        </authorList>
    </citation>
    <scope>NUCLEOTIDE SEQUENCE</scope>
    <source>
        <strain evidence="8">K2</strain>
    </source>
</reference>
<evidence type="ECO:0000256" key="1">
    <source>
        <dbReference type="ARBA" id="ARBA00005614"/>
    </source>
</evidence>
<evidence type="ECO:0000313" key="8">
    <source>
        <dbReference type="EMBL" id="KAK2551564.1"/>
    </source>
</evidence>
<comment type="similarity">
    <text evidence="1 6">Belongs to the acylphosphatase family.</text>
</comment>
<dbReference type="SUPFAM" id="SSF54975">
    <property type="entry name" value="Acylphosphatase/BLUF domain-like"/>
    <property type="match status" value="1"/>
</dbReference>
<dbReference type="Proteomes" id="UP001249851">
    <property type="component" value="Unassembled WGS sequence"/>
</dbReference>
<comment type="catalytic activity">
    <reaction evidence="4">
        <text>an acyl phosphate + H2O = a carboxylate + phosphate + H(+)</text>
        <dbReference type="Rhea" id="RHEA:14965"/>
        <dbReference type="ChEBI" id="CHEBI:15377"/>
        <dbReference type="ChEBI" id="CHEBI:15378"/>
        <dbReference type="ChEBI" id="CHEBI:29067"/>
        <dbReference type="ChEBI" id="CHEBI:43474"/>
        <dbReference type="ChEBI" id="CHEBI:59918"/>
        <dbReference type="EC" id="3.6.1.7"/>
    </reaction>
</comment>
<organism evidence="8 9">
    <name type="scientific">Acropora cervicornis</name>
    <name type="common">Staghorn coral</name>
    <dbReference type="NCBI Taxonomy" id="6130"/>
    <lineage>
        <taxon>Eukaryota</taxon>
        <taxon>Metazoa</taxon>
        <taxon>Cnidaria</taxon>
        <taxon>Anthozoa</taxon>
        <taxon>Hexacorallia</taxon>
        <taxon>Scleractinia</taxon>
        <taxon>Astrocoeniina</taxon>
        <taxon>Acroporidae</taxon>
        <taxon>Acropora</taxon>
    </lineage>
</organism>
<dbReference type="EMBL" id="JARQWQ010000096">
    <property type="protein sequence ID" value="KAK2551564.1"/>
    <property type="molecule type" value="Genomic_DNA"/>
</dbReference>
<comment type="caution">
    <text evidence="8">The sequence shown here is derived from an EMBL/GenBank/DDBJ whole genome shotgun (WGS) entry which is preliminary data.</text>
</comment>
<evidence type="ECO:0000256" key="6">
    <source>
        <dbReference type="RuleBase" id="RU004168"/>
    </source>
</evidence>
<dbReference type="PANTHER" id="PTHR10029:SF3">
    <property type="entry name" value="ACYLPHOSPHATASE-RELATED"/>
    <property type="match status" value="1"/>
</dbReference>
<dbReference type="Gene3D" id="3.30.70.100">
    <property type="match status" value="1"/>
</dbReference>
<accession>A0AAD9PYU1</accession>
<evidence type="ECO:0000256" key="3">
    <source>
        <dbReference type="ARBA" id="ARBA00022801"/>
    </source>
</evidence>
<dbReference type="EC" id="3.6.1.7" evidence="2"/>
<protein>
    <recommendedName>
        <fullName evidence="2">acylphosphatase</fullName>
        <ecNumber evidence="2">3.6.1.7</ecNumber>
    </recommendedName>
</protein>
<dbReference type="GO" id="GO:0003998">
    <property type="term" value="F:acylphosphatase activity"/>
    <property type="evidence" value="ECO:0007669"/>
    <property type="project" value="UniProtKB-EC"/>
</dbReference>
<gene>
    <name evidence="8" type="ORF">P5673_027542</name>
</gene>
<dbReference type="PROSITE" id="PS51160">
    <property type="entry name" value="ACYLPHOSPHATASE_3"/>
    <property type="match status" value="1"/>
</dbReference>
<name>A0AAD9PYU1_ACRCE</name>
<keyword evidence="3" id="KW-0378">Hydrolase</keyword>
<feature type="domain" description="Acylphosphatase-like" evidence="7">
    <location>
        <begin position="21"/>
        <end position="94"/>
    </location>
</feature>
<evidence type="ECO:0000256" key="4">
    <source>
        <dbReference type="ARBA" id="ARBA00047645"/>
    </source>
</evidence>
<keyword evidence="9" id="KW-1185">Reference proteome</keyword>
<comment type="caution">
    <text evidence="5">Lacks conserved residue(s) required for the propagation of feature annotation.</text>
</comment>
<dbReference type="Pfam" id="PF00708">
    <property type="entry name" value="Acylphosphatase"/>
    <property type="match status" value="1"/>
</dbReference>
<evidence type="ECO:0000259" key="7">
    <source>
        <dbReference type="PROSITE" id="PS51160"/>
    </source>
</evidence>
<evidence type="ECO:0000313" key="9">
    <source>
        <dbReference type="Proteomes" id="UP001249851"/>
    </source>
</evidence>
<evidence type="ECO:0000256" key="2">
    <source>
        <dbReference type="ARBA" id="ARBA00012150"/>
    </source>
</evidence>
<dbReference type="InterPro" id="IPR020456">
    <property type="entry name" value="Acylphosphatase"/>
</dbReference>
<dbReference type="PRINTS" id="PR00112">
    <property type="entry name" value="ACYLPHPHTASE"/>
</dbReference>
<proteinExistence type="inferred from homology"/>
<dbReference type="PANTHER" id="PTHR10029">
    <property type="entry name" value="ACYLPHOSPHATASE"/>
    <property type="match status" value="1"/>
</dbReference>
<dbReference type="InterPro" id="IPR036046">
    <property type="entry name" value="Acylphosphatase-like_dom_sf"/>
</dbReference>
<evidence type="ECO:0000256" key="5">
    <source>
        <dbReference type="PROSITE-ProRule" id="PRU00520"/>
    </source>
</evidence>